<name>A0A067C1X3_SAPPC</name>
<dbReference type="KEGG" id="spar:SPRG_10348"/>
<dbReference type="Proteomes" id="UP000030745">
    <property type="component" value="Unassembled WGS sequence"/>
</dbReference>
<evidence type="ECO:0000313" key="2">
    <source>
        <dbReference type="Proteomes" id="UP000030745"/>
    </source>
</evidence>
<gene>
    <name evidence="1" type="ORF">SPRG_10348</name>
</gene>
<dbReference type="RefSeq" id="XP_012204795.1">
    <property type="nucleotide sequence ID" value="XM_012349405.1"/>
</dbReference>
<organism evidence="1 2">
    <name type="scientific">Saprolegnia parasitica (strain CBS 223.65)</name>
    <dbReference type="NCBI Taxonomy" id="695850"/>
    <lineage>
        <taxon>Eukaryota</taxon>
        <taxon>Sar</taxon>
        <taxon>Stramenopiles</taxon>
        <taxon>Oomycota</taxon>
        <taxon>Saprolegniomycetes</taxon>
        <taxon>Saprolegniales</taxon>
        <taxon>Saprolegniaceae</taxon>
        <taxon>Saprolegnia</taxon>
    </lineage>
</organism>
<keyword evidence="2" id="KW-1185">Reference proteome</keyword>
<protein>
    <submittedName>
        <fullName evidence="1">Uncharacterized protein</fullName>
    </submittedName>
</protein>
<evidence type="ECO:0000313" key="1">
    <source>
        <dbReference type="EMBL" id="KDO24533.1"/>
    </source>
</evidence>
<dbReference type="OrthoDB" id="164951at2759"/>
<dbReference type="AlphaFoldDB" id="A0A067C1X3"/>
<dbReference type="VEuPathDB" id="FungiDB:SPRG_10348"/>
<dbReference type="GeneID" id="24132464"/>
<dbReference type="EMBL" id="KK583241">
    <property type="protein sequence ID" value="KDO24533.1"/>
    <property type="molecule type" value="Genomic_DNA"/>
</dbReference>
<accession>A0A067C1X3</accession>
<sequence length="196" mass="21895">MPEASMATILNKMVQLNLATTTTTDAIRARWTATKFTCHTFRRSGAQHRLMNPSENEHKWTLSDIKHWAGWAEGESNKAKALFVKTLNWAELGVQWLIADSRRRIAKPAKEWSRAEIKSLGSNKARVSTAKKLGQELEMAKTESNTWADERAAVEAKYGVKPGVKGNVTTVTMVNAIRAYKNQTTHAREDEGAVQA</sequence>
<reference evidence="1 2" key="1">
    <citation type="journal article" date="2013" name="PLoS Genet.">
        <title>Distinctive expansion of potential virulence genes in the genome of the oomycete fish pathogen Saprolegnia parasitica.</title>
        <authorList>
            <person name="Jiang R.H."/>
            <person name="de Bruijn I."/>
            <person name="Haas B.J."/>
            <person name="Belmonte R."/>
            <person name="Lobach L."/>
            <person name="Christie J."/>
            <person name="van den Ackerveken G."/>
            <person name="Bottin A."/>
            <person name="Bulone V."/>
            <person name="Diaz-Moreno S.M."/>
            <person name="Dumas B."/>
            <person name="Fan L."/>
            <person name="Gaulin E."/>
            <person name="Govers F."/>
            <person name="Grenville-Briggs L.J."/>
            <person name="Horner N.R."/>
            <person name="Levin J.Z."/>
            <person name="Mammella M."/>
            <person name="Meijer H.J."/>
            <person name="Morris P."/>
            <person name="Nusbaum C."/>
            <person name="Oome S."/>
            <person name="Phillips A.J."/>
            <person name="van Rooyen D."/>
            <person name="Rzeszutek E."/>
            <person name="Saraiva M."/>
            <person name="Secombes C.J."/>
            <person name="Seidl M.F."/>
            <person name="Snel B."/>
            <person name="Stassen J.H."/>
            <person name="Sykes S."/>
            <person name="Tripathy S."/>
            <person name="van den Berg H."/>
            <person name="Vega-Arreguin J.C."/>
            <person name="Wawra S."/>
            <person name="Young S.K."/>
            <person name="Zeng Q."/>
            <person name="Dieguez-Uribeondo J."/>
            <person name="Russ C."/>
            <person name="Tyler B.M."/>
            <person name="van West P."/>
        </authorList>
    </citation>
    <scope>NUCLEOTIDE SEQUENCE [LARGE SCALE GENOMIC DNA]</scope>
    <source>
        <strain evidence="1 2">CBS 223.65</strain>
    </source>
</reference>
<proteinExistence type="predicted"/>